<feature type="region of interest" description="Disordered" evidence="1">
    <location>
        <begin position="66"/>
        <end position="102"/>
    </location>
</feature>
<reference evidence="2 3" key="1">
    <citation type="submission" date="2024-01" db="EMBL/GenBank/DDBJ databases">
        <title>Comparative genomics of Cryptococcus and Kwoniella reveals pathogenesis evolution and contrasting modes of karyotype evolution via chromosome fusion or intercentromeric recombination.</title>
        <authorList>
            <person name="Coelho M.A."/>
            <person name="David-Palma M."/>
            <person name="Shea T."/>
            <person name="Bowers K."/>
            <person name="McGinley-Smith S."/>
            <person name="Mohammad A.W."/>
            <person name="Gnirke A."/>
            <person name="Yurkov A.M."/>
            <person name="Nowrousian M."/>
            <person name="Sun S."/>
            <person name="Cuomo C.A."/>
            <person name="Heitman J."/>
        </authorList>
    </citation>
    <scope>NUCLEOTIDE SEQUENCE [LARGE SCALE GENOMIC DNA]</scope>
    <source>
        <strain evidence="2">CBS 11374</strain>
    </source>
</reference>
<feature type="compositionally biased region" description="Basic and acidic residues" evidence="1">
    <location>
        <begin position="134"/>
        <end position="150"/>
    </location>
</feature>
<proteinExistence type="predicted"/>
<dbReference type="Proteomes" id="UP001329825">
    <property type="component" value="Chromosome 4"/>
</dbReference>
<evidence type="ECO:0000256" key="1">
    <source>
        <dbReference type="SAM" id="MobiDB-lite"/>
    </source>
</evidence>
<feature type="compositionally biased region" description="Basic and acidic residues" evidence="1">
    <location>
        <begin position="564"/>
        <end position="579"/>
    </location>
</feature>
<feature type="compositionally biased region" description="Basic and acidic residues" evidence="1">
    <location>
        <begin position="91"/>
        <end position="102"/>
    </location>
</feature>
<sequence>MTYPSSSTLPPPAVFLHQETLHAILLPPLASWLTSLRKPEHLVRLSDLLERYKTPKSYHRVDVRLVESSELPPGSPDSQREDDPPPTEESQADRNRARKGSREIIELNQGIQLEDYWKDRLGFREGSRSSTRPVVRDGLHSDIIRNEDKLQPQMQSEPKTNTLEQEDDESIHPDIQQTEAALNTLAAATTLNESDQPPIPSSLLDKSPNSQDAHDQLPQTPPSTIVPMPSDHESPPTPSHPLPPMGPKRKVRELRLDLRTLDAAALFALETWRREELGMEKLNMDVPDSVWYKDPTPSPPPPPTSSLSRKGRPGRPRRSLMSDAVSSPPNEEEGLGLDLHIGEKTMEVEQYHDVDIDMTEGSNEGFGDPVIPLFPEKGLVKHENSVEIPTAPSILDSFSALAQQSLIADMEVVRPSLDETALEVIGADASRAQFDEGTTQSDLTVVEPIQLEAGPSRFTTPPAPAESIHSASPDIVLNDIFNEKEDDDPDFIPPPSPPARRQTRARKYINPPSEVAMDVEKKGKHKHKAARVSFDPNIIEILEREKTKTKTPEVFLQSSRRGSKSKDDGTSKDGDIEATKVEEVEEMLQREDIHPIVLLSVSPEPISLPQLPNPSAVVTELNSLAKRPRASDIEVSSKKPRKSASNKARSQVVVEIPSRKVEANSDDEEEEWGFLRSFG</sequence>
<feature type="region of interest" description="Disordered" evidence="1">
    <location>
        <begin position="484"/>
        <end position="529"/>
    </location>
</feature>
<accession>A0ABZ1CX75</accession>
<protein>
    <recommendedName>
        <fullName evidence="4">DNA replication regulator Sld3 C-terminal domain-containing protein</fullName>
    </recommendedName>
</protein>
<dbReference type="EMBL" id="CP141884">
    <property type="protein sequence ID" value="WRT66163.1"/>
    <property type="molecule type" value="Genomic_DNA"/>
</dbReference>
<feature type="region of interest" description="Disordered" evidence="1">
    <location>
        <begin position="543"/>
        <end position="579"/>
    </location>
</feature>
<feature type="compositionally biased region" description="Pro residues" evidence="1">
    <location>
        <begin position="235"/>
        <end position="246"/>
    </location>
</feature>
<keyword evidence="3" id="KW-1185">Reference proteome</keyword>
<organism evidence="2 3">
    <name type="scientific">Kwoniella shivajii</name>
    <dbReference type="NCBI Taxonomy" id="564305"/>
    <lineage>
        <taxon>Eukaryota</taxon>
        <taxon>Fungi</taxon>
        <taxon>Dikarya</taxon>
        <taxon>Basidiomycota</taxon>
        <taxon>Agaricomycotina</taxon>
        <taxon>Tremellomycetes</taxon>
        <taxon>Tremellales</taxon>
        <taxon>Cryptococcaceae</taxon>
        <taxon>Kwoniella</taxon>
    </lineage>
</organism>
<evidence type="ECO:0008006" key="4">
    <source>
        <dbReference type="Google" id="ProtNLM"/>
    </source>
</evidence>
<feature type="region of interest" description="Disordered" evidence="1">
    <location>
        <begin position="192"/>
        <end position="248"/>
    </location>
</feature>
<dbReference type="RefSeq" id="XP_062790903.1">
    <property type="nucleotide sequence ID" value="XM_062934852.1"/>
</dbReference>
<feature type="compositionally biased region" description="Polar residues" evidence="1">
    <location>
        <begin position="152"/>
        <end position="163"/>
    </location>
</feature>
<evidence type="ECO:0000313" key="3">
    <source>
        <dbReference type="Proteomes" id="UP001329825"/>
    </source>
</evidence>
<feature type="compositionally biased region" description="Basic residues" evidence="1">
    <location>
        <begin position="309"/>
        <end position="318"/>
    </location>
</feature>
<evidence type="ECO:0000313" key="2">
    <source>
        <dbReference type="EMBL" id="WRT66163.1"/>
    </source>
</evidence>
<feature type="region of interest" description="Disordered" evidence="1">
    <location>
        <begin position="628"/>
        <end position="651"/>
    </location>
</feature>
<feature type="region of interest" description="Disordered" evidence="1">
    <location>
        <begin position="126"/>
        <end position="171"/>
    </location>
</feature>
<gene>
    <name evidence="2" type="ORF">IL334_003116</name>
</gene>
<dbReference type="GeneID" id="87955247"/>
<name>A0ABZ1CX75_9TREE</name>
<feature type="region of interest" description="Disordered" evidence="1">
    <location>
        <begin position="290"/>
        <end position="335"/>
    </location>
</feature>